<organism evidence="2 3">
    <name type="scientific">Mucuna pruriens</name>
    <name type="common">Velvet bean</name>
    <name type="synonym">Dolichos pruriens</name>
    <dbReference type="NCBI Taxonomy" id="157652"/>
    <lineage>
        <taxon>Eukaryota</taxon>
        <taxon>Viridiplantae</taxon>
        <taxon>Streptophyta</taxon>
        <taxon>Embryophyta</taxon>
        <taxon>Tracheophyta</taxon>
        <taxon>Spermatophyta</taxon>
        <taxon>Magnoliopsida</taxon>
        <taxon>eudicotyledons</taxon>
        <taxon>Gunneridae</taxon>
        <taxon>Pentapetalae</taxon>
        <taxon>rosids</taxon>
        <taxon>fabids</taxon>
        <taxon>Fabales</taxon>
        <taxon>Fabaceae</taxon>
        <taxon>Papilionoideae</taxon>
        <taxon>50 kb inversion clade</taxon>
        <taxon>NPAAA clade</taxon>
        <taxon>indigoferoid/millettioid clade</taxon>
        <taxon>Phaseoleae</taxon>
        <taxon>Mucuna</taxon>
    </lineage>
</organism>
<dbReference type="PANTHER" id="PTHR47266">
    <property type="entry name" value="ENDONUCLEASE-RELATED"/>
    <property type="match status" value="1"/>
</dbReference>
<evidence type="ECO:0000313" key="3">
    <source>
        <dbReference type="Proteomes" id="UP000257109"/>
    </source>
</evidence>
<dbReference type="PROSITE" id="PS50994">
    <property type="entry name" value="INTEGRASE"/>
    <property type="match status" value="1"/>
</dbReference>
<dbReference type="SUPFAM" id="SSF53098">
    <property type="entry name" value="Ribonuclease H-like"/>
    <property type="match status" value="1"/>
</dbReference>
<dbReference type="AlphaFoldDB" id="A0A371IED9"/>
<protein>
    <submittedName>
        <fullName evidence="2">Pol</fullName>
    </submittedName>
</protein>
<dbReference type="EMBL" id="QJKJ01000281">
    <property type="protein sequence ID" value="RDY13421.1"/>
    <property type="molecule type" value="Genomic_DNA"/>
</dbReference>
<dbReference type="InterPro" id="IPR012337">
    <property type="entry name" value="RNaseH-like_sf"/>
</dbReference>
<comment type="caution">
    <text evidence="2">The sequence shown here is derived from an EMBL/GenBank/DDBJ whole genome shotgun (WGS) entry which is preliminary data.</text>
</comment>
<evidence type="ECO:0000259" key="1">
    <source>
        <dbReference type="PROSITE" id="PS50994"/>
    </source>
</evidence>
<dbReference type="Pfam" id="PF17921">
    <property type="entry name" value="Integrase_H2C2"/>
    <property type="match status" value="1"/>
</dbReference>
<dbReference type="OrthoDB" id="1434039at2759"/>
<feature type="domain" description="Integrase catalytic" evidence="1">
    <location>
        <begin position="208"/>
        <end position="366"/>
    </location>
</feature>
<reference evidence="2" key="1">
    <citation type="submission" date="2018-05" db="EMBL/GenBank/DDBJ databases">
        <title>Draft genome of Mucuna pruriens seed.</title>
        <authorList>
            <person name="Nnadi N.E."/>
            <person name="Vos R."/>
            <person name="Hasami M.H."/>
            <person name="Devisetty U.K."/>
            <person name="Aguiy J.C."/>
        </authorList>
    </citation>
    <scope>NUCLEOTIDE SEQUENCE [LARGE SCALE GENOMIC DNA]</scope>
    <source>
        <strain evidence="2">JCA_2017</strain>
    </source>
</reference>
<dbReference type="Proteomes" id="UP000257109">
    <property type="component" value="Unassembled WGS sequence"/>
</dbReference>
<dbReference type="InterPro" id="IPR001584">
    <property type="entry name" value="Integrase_cat-core"/>
</dbReference>
<sequence>MHFEAWTQPSSKIVVYFDHAALRFLLKKPDAKPRLIQWMLLLQEFNIEIRDKKGVENSVVDHLSRIEREEIRCLSKTNSEMSNYCTSLRQHHGLRTSTTLWQHLNFHQRHLDYIRKDYKMMPNTTYGMIPTYGDFVTTKCIPNTKTNSVLQFCHVTPGGGHYGSTQMARKVLDYGFYWPTIFRDTYQLISTCEKCQKDGVAITRRHEMSQQPILFYKVFDVWGIDFMGPFTVSNGYSYILLVIDNVSRWVEAIATKTNDAKFGVPKVLISDQGSHFFNKAMSSLLHKYGMVYRIATTYHPQTNDQAEVFNREIKKTLQKMTNSSWKDWSQLLEDSLPTGLSSVNPIIFLTQSLLGNQTVQSGYDQAGKQRIFQLQELDELSLEAYENSRIYKQKVKVSSRLEITPVQFTFKAHMELRDEHTNNTFQVNGHQIKLFHEVFMQSYNRAQYVLERIRPRVDYAIEFDLEIRDKKDVDNAVADHLSQIEREPDPMPIRDDSQTTNYCTWIHLYYGSQTYAISLLHLSSHQRHPDCIKEDQDSDQVIHRCISDSEISLVLHFCHATIRLNLRTMLESRDDHEQPT</sequence>
<proteinExistence type="predicted"/>
<dbReference type="Gene3D" id="3.30.420.10">
    <property type="entry name" value="Ribonuclease H-like superfamily/Ribonuclease H"/>
    <property type="match status" value="1"/>
</dbReference>
<dbReference type="GO" id="GO:0015074">
    <property type="term" value="P:DNA integration"/>
    <property type="evidence" value="ECO:0007669"/>
    <property type="project" value="InterPro"/>
</dbReference>
<dbReference type="InterPro" id="IPR036397">
    <property type="entry name" value="RNaseH_sf"/>
</dbReference>
<dbReference type="Gene3D" id="1.10.340.70">
    <property type="match status" value="1"/>
</dbReference>
<feature type="non-terminal residue" evidence="2">
    <location>
        <position position="1"/>
    </location>
</feature>
<name>A0A371IED9_MUCPR</name>
<evidence type="ECO:0000313" key="2">
    <source>
        <dbReference type="EMBL" id="RDY13421.1"/>
    </source>
</evidence>
<dbReference type="GO" id="GO:0003676">
    <property type="term" value="F:nucleic acid binding"/>
    <property type="evidence" value="ECO:0007669"/>
    <property type="project" value="InterPro"/>
</dbReference>
<dbReference type="InterPro" id="IPR052160">
    <property type="entry name" value="Gypsy_RT_Integrase-like"/>
</dbReference>
<dbReference type="InterPro" id="IPR041588">
    <property type="entry name" value="Integrase_H2C2"/>
</dbReference>
<gene>
    <name evidence="2" type="primary">pol</name>
    <name evidence="2" type="ORF">CR513_01666</name>
</gene>
<keyword evidence="3" id="KW-1185">Reference proteome</keyword>
<accession>A0A371IED9</accession>